<feature type="transmembrane region" description="Helical" evidence="1">
    <location>
        <begin position="12"/>
        <end position="44"/>
    </location>
</feature>
<sequence>MLNKISRNIQLVTLLCVGFLITGQLLTTPFLVLLMIFAGDFVMISVGTDRARTARGPDRWNVRRMVVIGVAIASGWLALSFALVFVGVEVLRWPLATLQTVVFLYLVFSAQATLYLVRERGPFWNSWPSRTLLLASGLDLLVLSILAIFGVLMAPVSPLILLAVLGAVVGTAVALDRLKLWLFRVTEEPDDRFPSEVVHA</sequence>
<dbReference type="Gene3D" id="1.20.1110.10">
    <property type="entry name" value="Calcium-transporting ATPase, transmembrane domain"/>
    <property type="match status" value="1"/>
</dbReference>
<comment type="caution">
    <text evidence="2">The sequence shown here is derived from an EMBL/GenBank/DDBJ whole genome shotgun (WGS) entry which is preliminary data.</text>
</comment>
<evidence type="ECO:0000313" key="2">
    <source>
        <dbReference type="EMBL" id="EQD26727.1"/>
    </source>
</evidence>
<keyword evidence="1" id="KW-1133">Transmembrane helix</keyword>
<proteinExistence type="predicted"/>
<dbReference type="EMBL" id="AUZY01013082">
    <property type="protein sequence ID" value="EQD26727.1"/>
    <property type="molecule type" value="Genomic_DNA"/>
</dbReference>
<evidence type="ECO:0000256" key="1">
    <source>
        <dbReference type="SAM" id="Phobius"/>
    </source>
</evidence>
<dbReference type="SUPFAM" id="SSF81665">
    <property type="entry name" value="Calcium ATPase, transmembrane domain M"/>
    <property type="match status" value="1"/>
</dbReference>
<reference evidence="2" key="1">
    <citation type="submission" date="2013-08" db="EMBL/GenBank/DDBJ databases">
        <authorList>
            <person name="Mendez C."/>
            <person name="Richter M."/>
            <person name="Ferrer M."/>
            <person name="Sanchez J."/>
        </authorList>
    </citation>
    <scope>NUCLEOTIDE SEQUENCE</scope>
</reference>
<feature type="transmembrane region" description="Helical" evidence="1">
    <location>
        <begin position="93"/>
        <end position="117"/>
    </location>
</feature>
<feature type="transmembrane region" description="Helical" evidence="1">
    <location>
        <begin position="129"/>
        <end position="152"/>
    </location>
</feature>
<reference evidence="2" key="2">
    <citation type="journal article" date="2014" name="ISME J.">
        <title>Microbial stratification in low pH oxic and suboxic macroscopic growths along an acid mine drainage.</title>
        <authorList>
            <person name="Mendez-Garcia C."/>
            <person name="Mesa V."/>
            <person name="Sprenger R.R."/>
            <person name="Richter M."/>
            <person name="Diez M.S."/>
            <person name="Solano J."/>
            <person name="Bargiela R."/>
            <person name="Golyshina O.V."/>
            <person name="Manteca A."/>
            <person name="Ramos J.L."/>
            <person name="Gallego J.R."/>
            <person name="Llorente I."/>
            <person name="Martins Dos Santos V.A."/>
            <person name="Jensen O.N."/>
            <person name="Pelaez A.I."/>
            <person name="Sanchez J."/>
            <person name="Ferrer M."/>
        </authorList>
    </citation>
    <scope>NUCLEOTIDE SEQUENCE</scope>
</reference>
<keyword evidence="1" id="KW-0812">Transmembrane</keyword>
<keyword evidence="1" id="KW-0472">Membrane</keyword>
<protein>
    <submittedName>
        <fullName evidence="2">ATPase, P-type (Transporting), HAD superfamily, subfamily IC</fullName>
    </submittedName>
</protein>
<dbReference type="InterPro" id="IPR023298">
    <property type="entry name" value="ATPase_P-typ_TM_dom_sf"/>
</dbReference>
<dbReference type="AlphaFoldDB" id="T0Y490"/>
<organism evidence="2">
    <name type="scientific">mine drainage metagenome</name>
    <dbReference type="NCBI Taxonomy" id="410659"/>
    <lineage>
        <taxon>unclassified sequences</taxon>
        <taxon>metagenomes</taxon>
        <taxon>ecological metagenomes</taxon>
    </lineage>
</organism>
<feature type="transmembrane region" description="Helical" evidence="1">
    <location>
        <begin position="65"/>
        <end position="87"/>
    </location>
</feature>
<accession>T0Y490</accession>
<name>T0Y490_9ZZZZ</name>
<feature type="transmembrane region" description="Helical" evidence="1">
    <location>
        <begin position="158"/>
        <end position="175"/>
    </location>
</feature>
<gene>
    <name evidence="2" type="ORF">B1B_19478</name>
</gene>